<evidence type="ECO:0000313" key="9">
    <source>
        <dbReference type="EMBL" id="BBO81619.1"/>
    </source>
</evidence>
<evidence type="ECO:0000256" key="4">
    <source>
        <dbReference type="ARBA" id="ARBA00022989"/>
    </source>
</evidence>
<dbReference type="Pfam" id="PF13649">
    <property type="entry name" value="Methyltransf_25"/>
    <property type="match status" value="1"/>
</dbReference>
<comment type="subcellular location">
    <subcellularLocation>
        <location evidence="1">Cell membrane</location>
        <topology evidence="1">Multi-pass membrane protein</topology>
    </subcellularLocation>
</comment>
<feature type="transmembrane region" description="Helical" evidence="6">
    <location>
        <begin position="318"/>
        <end position="340"/>
    </location>
</feature>
<dbReference type="InterPro" id="IPR029063">
    <property type="entry name" value="SAM-dependent_MTases_sf"/>
</dbReference>
<evidence type="ECO:0000259" key="8">
    <source>
        <dbReference type="Pfam" id="PF13649"/>
    </source>
</evidence>
<dbReference type="SUPFAM" id="SSF53335">
    <property type="entry name" value="S-adenosyl-L-methionine-dependent methyltransferases"/>
    <property type="match status" value="1"/>
</dbReference>
<evidence type="ECO:0000256" key="2">
    <source>
        <dbReference type="ARBA" id="ARBA00022475"/>
    </source>
</evidence>
<keyword evidence="5 6" id="KW-0472">Membrane</keyword>
<dbReference type="InterPro" id="IPR041698">
    <property type="entry name" value="Methyltransf_25"/>
</dbReference>
<feature type="domain" description="Membrane transport protein MMPL" evidence="7">
    <location>
        <begin position="653"/>
        <end position="800"/>
    </location>
</feature>
<dbReference type="RefSeq" id="WP_155322276.1">
    <property type="nucleotide sequence ID" value="NZ_AP021876.1"/>
</dbReference>
<feature type="domain" description="Methyltransferase" evidence="8">
    <location>
        <begin position="862"/>
        <end position="953"/>
    </location>
</feature>
<keyword evidence="2" id="KW-1003">Cell membrane</keyword>
<evidence type="ECO:0000256" key="3">
    <source>
        <dbReference type="ARBA" id="ARBA00022692"/>
    </source>
</evidence>
<feature type="transmembrane region" description="Helical" evidence="6">
    <location>
        <begin position="268"/>
        <end position="285"/>
    </location>
</feature>
<evidence type="ECO:0000256" key="1">
    <source>
        <dbReference type="ARBA" id="ARBA00004651"/>
    </source>
</evidence>
<protein>
    <recommendedName>
        <fullName evidence="11">MMPL family protein</fullName>
    </recommendedName>
</protein>
<dbReference type="InterPro" id="IPR050545">
    <property type="entry name" value="Mycobact_MmpL"/>
</dbReference>
<feature type="transmembrane region" description="Helical" evidence="6">
    <location>
        <begin position="428"/>
        <end position="450"/>
    </location>
</feature>
<feature type="transmembrane region" description="Helical" evidence="6">
    <location>
        <begin position="6"/>
        <end position="26"/>
    </location>
</feature>
<reference evidence="9 10" key="1">
    <citation type="submission" date="2019-11" db="EMBL/GenBank/DDBJ databases">
        <title>Comparative genomics of hydrocarbon-degrading Desulfosarcina strains.</title>
        <authorList>
            <person name="Watanabe M."/>
            <person name="Kojima H."/>
            <person name="Fukui M."/>
        </authorList>
    </citation>
    <scope>NUCLEOTIDE SEQUENCE [LARGE SCALE GENOMIC DNA]</scope>
    <source>
        <strain evidence="9 10">28bB2T</strain>
    </source>
</reference>
<evidence type="ECO:0000256" key="6">
    <source>
        <dbReference type="SAM" id="Phobius"/>
    </source>
</evidence>
<evidence type="ECO:0000256" key="5">
    <source>
        <dbReference type="ARBA" id="ARBA00023136"/>
    </source>
</evidence>
<dbReference type="EMBL" id="AP021876">
    <property type="protein sequence ID" value="BBO81619.1"/>
    <property type="molecule type" value="Genomic_DNA"/>
</dbReference>
<dbReference type="CDD" id="cd02440">
    <property type="entry name" value="AdoMet_MTases"/>
    <property type="match status" value="1"/>
</dbReference>
<dbReference type="Gene3D" id="3.40.50.150">
    <property type="entry name" value="Vaccinia Virus protein VP39"/>
    <property type="match status" value="1"/>
</dbReference>
<feature type="transmembrane region" description="Helical" evidence="6">
    <location>
        <begin position="714"/>
        <end position="734"/>
    </location>
</feature>
<dbReference type="Gene3D" id="1.20.1640.10">
    <property type="entry name" value="Multidrug efflux transporter AcrB transmembrane domain"/>
    <property type="match status" value="2"/>
</dbReference>
<evidence type="ECO:0008006" key="11">
    <source>
        <dbReference type="Google" id="ProtNLM"/>
    </source>
</evidence>
<proteinExistence type="predicted"/>
<dbReference type="PANTHER" id="PTHR33406">
    <property type="entry name" value="MEMBRANE PROTEIN MJ1562-RELATED"/>
    <property type="match status" value="1"/>
</dbReference>
<accession>A0A5K7ZPA3</accession>
<dbReference type="InterPro" id="IPR004869">
    <property type="entry name" value="MMPL_dom"/>
</dbReference>
<feature type="transmembrane region" description="Helical" evidence="6">
    <location>
        <begin position="356"/>
        <end position="376"/>
    </location>
</feature>
<feature type="transmembrane region" description="Helical" evidence="6">
    <location>
        <begin position="780"/>
        <end position="799"/>
    </location>
</feature>
<feature type="transmembrane region" description="Helical" evidence="6">
    <location>
        <begin position="746"/>
        <end position="768"/>
    </location>
</feature>
<feature type="transmembrane region" description="Helical" evidence="6">
    <location>
        <begin position="657"/>
        <end position="677"/>
    </location>
</feature>
<feature type="transmembrane region" description="Helical" evidence="6">
    <location>
        <begin position="683"/>
        <end position="702"/>
    </location>
</feature>
<keyword evidence="3 6" id="KW-0812">Transmembrane</keyword>
<dbReference type="GO" id="GO:0008757">
    <property type="term" value="F:S-adenosylmethionine-dependent methyltransferase activity"/>
    <property type="evidence" value="ECO:0007669"/>
    <property type="project" value="InterPro"/>
</dbReference>
<gene>
    <name evidence="9" type="ORF">DSCO28_21850</name>
</gene>
<keyword evidence="4 6" id="KW-1133">Transmembrane helix</keyword>
<dbReference type="SUPFAM" id="SSF82866">
    <property type="entry name" value="Multidrug efflux transporter AcrB transmembrane domain"/>
    <property type="match status" value="2"/>
</dbReference>
<dbReference type="AlphaFoldDB" id="A0A5K7ZPA3"/>
<dbReference type="Pfam" id="PF03176">
    <property type="entry name" value="MMPL"/>
    <property type="match status" value="2"/>
</dbReference>
<name>A0A5K7ZPA3_9BACT</name>
<evidence type="ECO:0000259" key="7">
    <source>
        <dbReference type="Pfam" id="PF03176"/>
    </source>
</evidence>
<dbReference type="PANTHER" id="PTHR33406:SF13">
    <property type="entry name" value="MEMBRANE PROTEIN YDFJ"/>
    <property type="match status" value="1"/>
</dbReference>
<feature type="transmembrane region" description="Helical" evidence="6">
    <location>
        <begin position="291"/>
        <end position="311"/>
    </location>
</feature>
<evidence type="ECO:0000313" key="10">
    <source>
        <dbReference type="Proteomes" id="UP000425960"/>
    </source>
</evidence>
<sequence>MMPSASRINISVLIAVILGALVLFYVGWQRTAIDTDIVSSLPHDDPVLDSAMHIFRNHPMQDQITIDVGIDRDDTDLLVACGLDLSARLENSGLFKSVGMTDIQEQLPRLVDQVVNRLPELFTAAMLEKDVAPLLTPESVDAAIGGWQERLLQMDAIGQAAYIARDPLSLKDSLLARLLFLAPSQKARVYKGQLISADGRHLLVTAVPTGSATDTAFARRLSATLEKIDASLGQAFSGRGIQVTLTPVGAFRAALDNEVIIRRDVQNAILFATLGIAALLLIAFPRPLIGLFSLLPALVGTMTAFFVWSLFHDAISIMVLGFGGAIISITVDHGIAYLLFLDRPEKAYGKQASREIWAIGLLATLTTVGAFAALTVSRFDIFRQLGQFAAMGIAFSFLFVHLVFPRIFPSLPASRPRRLPLPKLADRLFSMGTKGLVATVLFAAGMAVFARPGFNADVGAMNTVSQESLAAEKHLMSVWGNIFSKVFLLTEADTLVDLQRKNDRLLAGLESDPDADLLDQAFLPSMLFPGPERRAANLVAWKAFWTPDRRDSLVRALNQAGTRYGFADGAFAPYIATLEHPETALPASHDGTIPQSLFALVGISADAGSNVYRQFTSLALPTGYSGERFFARYANTATIFDPALFSRQLGELMVSTFTRLIAIIAPVVVILLLIFFADLKLTLIALAPVAFAMLATLGTLTLMGRRLDIPSLMLAIIILGMGIDYSLFLVRAYQRYGKADHPGFTLIRSAVVMTSASTLVGFGVLALAHHTLLQSAGITSLLGIGYSALGAFLILPPLLQHHVERQPSPLPSSADIQARVCRRYRSMEPYVRFFARFKMRLDPMFEQLDGVIDFPSTPQTLLDIGSGFGVPACWLAETFPTARVYGIEPDPNRVRVANRALGGEGTVIPGLAPSLPDAPSHADGAFMLDMMHFLSPEDLQMLLQRLHGALGAHGRLVIRNVMTPTRRFPWHWWIDRLKSRLLGPRTFFRSSEAIQAMINQCGFDVQTVCQSDAHGELVWFGCRKAPEGDGDQ</sequence>
<dbReference type="KEGG" id="dov:DSCO28_21850"/>
<organism evidence="9 10">
    <name type="scientific">Desulfosarcina ovata subsp. sediminis</name>
    <dbReference type="NCBI Taxonomy" id="885957"/>
    <lineage>
        <taxon>Bacteria</taxon>
        <taxon>Pseudomonadati</taxon>
        <taxon>Thermodesulfobacteriota</taxon>
        <taxon>Desulfobacteria</taxon>
        <taxon>Desulfobacterales</taxon>
        <taxon>Desulfosarcinaceae</taxon>
        <taxon>Desulfosarcina</taxon>
    </lineage>
</organism>
<feature type="transmembrane region" description="Helical" evidence="6">
    <location>
        <begin position="388"/>
        <end position="408"/>
    </location>
</feature>
<dbReference type="Proteomes" id="UP000425960">
    <property type="component" value="Chromosome"/>
</dbReference>
<dbReference type="GO" id="GO:0005886">
    <property type="term" value="C:plasma membrane"/>
    <property type="evidence" value="ECO:0007669"/>
    <property type="project" value="UniProtKB-SubCell"/>
</dbReference>
<feature type="domain" description="Membrane transport protein MMPL" evidence="7">
    <location>
        <begin position="189"/>
        <end position="407"/>
    </location>
</feature>